<organism evidence="2 3">
    <name type="scientific">Brevibacterium aurantiacum</name>
    <dbReference type="NCBI Taxonomy" id="273384"/>
    <lineage>
        <taxon>Bacteria</taxon>
        <taxon>Bacillati</taxon>
        <taxon>Actinomycetota</taxon>
        <taxon>Actinomycetes</taxon>
        <taxon>Micrococcales</taxon>
        <taxon>Brevibacteriaceae</taxon>
        <taxon>Brevibacterium</taxon>
    </lineage>
</organism>
<proteinExistence type="predicted"/>
<dbReference type="EMBL" id="NRGP01000014">
    <property type="protein sequence ID" value="PCC46506.1"/>
    <property type="molecule type" value="Genomic_DNA"/>
</dbReference>
<name>A0A2A3Z4M2_BREAU</name>
<evidence type="ECO:0000313" key="2">
    <source>
        <dbReference type="EMBL" id="PCC46506.1"/>
    </source>
</evidence>
<accession>A0A2A3Z4M2</accession>
<feature type="region of interest" description="Disordered" evidence="1">
    <location>
        <begin position="115"/>
        <end position="148"/>
    </location>
</feature>
<sequence length="148" mass="16227">MRYQTTPDPQIGISAADLWPYNFHPMLAEGAHGQFMDERCGQVAEDFSSTWSTPTEQTLLKVLCSSPDKYLESLDLVPDIPELDELTAGTALDRFPKLAMSCISADELGDISASRHPAQAAAQRSPDFLSRESQANQTCGGDVRIHNN</sequence>
<gene>
    <name evidence="2" type="ORF">CIK64_10575</name>
</gene>
<protein>
    <submittedName>
        <fullName evidence="2">Uncharacterized protein</fullName>
    </submittedName>
</protein>
<evidence type="ECO:0000256" key="1">
    <source>
        <dbReference type="SAM" id="MobiDB-lite"/>
    </source>
</evidence>
<comment type="caution">
    <text evidence="2">The sequence shown here is derived from an EMBL/GenBank/DDBJ whole genome shotgun (WGS) entry which is preliminary data.</text>
</comment>
<evidence type="ECO:0000313" key="3">
    <source>
        <dbReference type="Proteomes" id="UP000217564"/>
    </source>
</evidence>
<dbReference type="AlphaFoldDB" id="A0A2A3Z4M2"/>
<dbReference type="Proteomes" id="UP000217564">
    <property type="component" value="Unassembled WGS sequence"/>
</dbReference>
<reference evidence="2 3" key="1">
    <citation type="journal article" date="2017" name="Elife">
        <title>Extensive horizontal gene transfer in cheese-associated bacteria.</title>
        <authorList>
            <person name="Bonham K.S."/>
            <person name="Wolfe B.E."/>
            <person name="Dutton R.J."/>
        </authorList>
    </citation>
    <scope>NUCLEOTIDE SEQUENCE [LARGE SCALE GENOMIC DNA]</scope>
    <source>
        <strain evidence="2 3">947_7</strain>
    </source>
</reference>